<dbReference type="GO" id="GO:0005634">
    <property type="term" value="C:nucleus"/>
    <property type="evidence" value="ECO:0007669"/>
    <property type="project" value="UniProtKB-SubCell"/>
</dbReference>
<protein>
    <recommendedName>
        <fullName evidence="8">Ethylene insensitive 3-like DNA-binding domain-containing protein</fullName>
    </recommendedName>
</protein>
<dbReference type="InterPro" id="IPR023278">
    <property type="entry name" value="Ethylene_insens-like_DNA-bd"/>
</dbReference>
<evidence type="ECO:0000256" key="1">
    <source>
        <dbReference type="ARBA" id="ARBA00004123"/>
    </source>
</evidence>
<keyword evidence="6" id="KW-0539">Nucleus</keyword>
<dbReference type="Pfam" id="PF04873">
    <property type="entry name" value="EIN3_DNA-bd"/>
    <property type="match status" value="1"/>
</dbReference>
<evidence type="ECO:0000313" key="10">
    <source>
        <dbReference type="Proteomes" id="UP001085076"/>
    </source>
</evidence>
<evidence type="ECO:0000256" key="7">
    <source>
        <dbReference type="SAM" id="MobiDB-lite"/>
    </source>
</evidence>
<proteinExistence type="inferred from homology"/>
<organism evidence="9 10">
    <name type="scientific">Dioscorea zingiberensis</name>
    <dbReference type="NCBI Taxonomy" id="325984"/>
    <lineage>
        <taxon>Eukaryota</taxon>
        <taxon>Viridiplantae</taxon>
        <taxon>Streptophyta</taxon>
        <taxon>Embryophyta</taxon>
        <taxon>Tracheophyta</taxon>
        <taxon>Spermatophyta</taxon>
        <taxon>Magnoliopsida</taxon>
        <taxon>Liliopsida</taxon>
        <taxon>Dioscoreales</taxon>
        <taxon>Dioscoreaceae</taxon>
        <taxon>Dioscorea</taxon>
    </lineage>
</organism>
<keyword evidence="4" id="KW-0238">DNA-binding</keyword>
<evidence type="ECO:0000313" key="9">
    <source>
        <dbReference type="EMBL" id="KAJ0961723.1"/>
    </source>
</evidence>
<sequence length="613" mass="68275">MEHLVMIANDLGDGSDFEVDDVRCDNLTENDVSDEDIEAEDLAKRMWKDRVKLRRIKERQKLAAQQAAEKAKPKQTSDQARRKKMARAQDGILKYMLKLMEVCNARGFVYGIIPEKGKPVSGASDNIRAWWKEKVKFDKNGPAAIEKYDAENFAALNGLCNGKGNNHSLMDLQDATLGSLLSSLMQHCDPPQRKYPLEKGTPPPWWPSGNEDWWLNLGLPKGQDPPYRKPHDLKKVWKVGVLTGVIKHMSPNIDKIKHHIRKSKCLQDKMSAKESSIWLGVLGKEEMIAQQVSSDNGMSDVTEAPPPGNGERRDDTSSNNSDYDVDGFEDAQVSTSSKGSRRKVHEGVQPCVEHAVSKVARRSSRENVERVQGGGEVGEQRKRKRPRGSQKRVDQPTEASDNQQLPQESRNAIPDMNQAGMPSSYHETQNAPPQNSAIVPTIPREEGFANQSLVPEPGFNNTFRFSSTDIPAQSMNVDVQPILYSGIENNRLISGTSYGFFPSPMGYEVSHGREQHPLPLPENQMIPEGTGFPGASHIFGHELTLNGNPNPIAGDIHPFLEESFPAEPDKFVANQFDPTIDGIPLDMSMIPSPPFLVEDLFQDDEELIEYLGA</sequence>
<dbReference type="InterPro" id="IPR006957">
    <property type="entry name" value="EIN3"/>
</dbReference>
<comment type="subcellular location">
    <subcellularLocation>
        <location evidence="1">Nucleus</location>
    </subcellularLocation>
</comment>
<dbReference type="FunFam" id="1.10.3180.10:FF:000002">
    <property type="entry name" value="Ethylene insensitive 3-like 1"/>
    <property type="match status" value="1"/>
</dbReference>
<dbReference type="GO" id="GO:0043565">
    <property type="term" value="F:sequence-specific DNA binding"/>
    <property type="evidence" value="ECO:0007669"/>
    <property type="project" value="UniProtKB-ARBA"/>
</dbReference>
<dbReference type="GO" id="GO:0009873">
    <property type="term" value="P:ethylene-activated signaling pathway"/>
    <property type="evidence" value="ECO:0007669"/>
    <property type="project" value="UniProtKB-KW"/>
</dbReference>
<name>A0A9D5BVY2_9LILI</name>
<evidence type="ECO:0000256" key="6">
    <source>
        <dbReference type="ARBA" id="ARBA00023242"/>
    </source>
</evidence>
<accession>A0A9D5BVY2</accession>
<dbReference type="PANTHER" id="PTHR33305">
    <property type="entry name" value="ETHYLENE INSENSITIVE 3-LIKE 2 PROTEIN"/>
    <property type="match status" value="1"/>
</dbReference>
<gene>
    <name evidence="9" type="ORF">J5N97_000042</name>
</gene>
<feature type="compositionally biased region" description="Basic residues" evidence="7">
    <location>
        <begin position="381"/>
        <end position="390"/>
    </location>
</feature>
<dbReference type="GO" id="GO:0010104">
    <property type="term" value="P:regulation of ethylene-activated signaling pathway"/>
    <property type="evidence" value="ECO:0007669"/>
    <property type="project" value="UniProtKB-ARBA"/>
</dbReference>
<feature type="region of interest" description="Disordered" evidence="7">
    <location>
        <begin position="292"/>
        <end position="439"/>
    </location>
</feature>
<feature type="region of interest" description="Disordered" evidence="7">
    <location>
        <begin position="63"/>
        <end position="84"/>
    </location>
</feature>
<comment type="similarity">
    <text evidence="2">Belongs to the EIN3 family.</text>
</comment>
<dbReference type="AlphaFoldDB" id="A0A9D5BVY2"/>
<dbReference type="Gene3D" id="1.10.3180.10">
    <property type="entry name" value="DNA-binding domain of EIN3-like"/>
    <property type="match status" value="2"/>
</dbReference>
<dbReference type="GO" id="GO:0045893">
    <property type="term" value="P:positive regulation of DNA-templated transcription"/>
    <property type="evidence" value="ECO:0007669"/>
    <property type="project" value="UniProtKB-ARBA"/>
</dbReference>
<evidence type="ECO:0000256" key="2">
    <source>
        <dbReference type="ARBA" id="ARBA00009416"/>
    </source>
</evidence>
<keyword evidence="10" id="KW-1185">Reference proteome</keyword>
<evidence type="ECO:0000259" key="8">
    <source>
        <dbReference type="Pfam" id="PF04873"/>
    </source>
</evidence>
<keyword evidence="3" id="KW-0936">Ethylene signaling pathway</keyword>
<dbReference type="InterPro" id="IPR047091">
    <property type="entry name" value="EIN3-like_DNA-bd"/>
</dbReference>
<dbReference type="PANTHER" id="PTHR33305:SF48">
    <property type="entry name" value="OS08G0508700 PROTEIN"/>
    <property type="match status" value="1"/>
</dbReference>
<comment type="caution">
    <text evidence="9">The sequence shown here is derived from an EMBL/GenBank/DDBJ whole genome shotgun (WGS) entry which is preliminary data.</text>
</comment>
<evidence type="ECO:0000256" key="4">
    <source>
        <dbReference type="ARBA" id="ARBA00023125"/>
    </source>
</evidence>
<evidence type="ECO:0000256" key="5">
    <source>
        <dbReference type="ARBA" id="ARBA00023159"/>
    </source>
</evidence>
<feature type="domain" description="Ethylene insensitive 3-like DNA-binding" evidence="8">
    <location>
        <begin position="40"/>
        <end position="286"/>
    </location>
</feature>
<dbReference type="FunFam" id="1.10.3180.10:FF:000001">
    <property type="entry name" value="Ethylene insensitive 3-like 1"/>
    <property type="match status" value="1"/>
</dbReference>
<dbReference type="OrthoDB" id="2017676at2759"/>
<dbReference type="GO" id="GO:0003700">
    <property type="term" value="F:DNA-binding transcription factor activity"/>
    <property type="evidence" value="ECO:0007669"/>
    <property type="project" value="InterPro"/>
</dbReference>
<evidence type="ECO:0000256" key="3">
    <source>
        <dbReference type="ARBA" id="ARBA00022745"/>
    </source>
</evidence>
<feature type="compositionally biased region" description="Polar residues" evidence="7">
    <location>
        <begin position="425"/>
        <end position="438"/>
    </location>
</feature>
<keyword evidence="5" id="KW-0010">Activator</keyword>
<feature type="compositionally biased region" description="Polar residues" evidence="7">
    <location>
        <begin position="397"/>
        <end position="410"/>
    </location>
</feature>
<dbReference type="SUPFAM" id="SSF116768">
    <property type="entry name" value="DNA-binding domain of EIN3-like"/>
    <property type="match status" value="1"/>
</dbReference>
<dbReference type="Proteomes" id="UP001085076">
    <property type="component" value="Unassembled WGS sequence"/>
</dbReference>
<reference evidence="9 10" key="1">
    <citation type="journal article" date="2022" name="Hortic Res">
        <title>The genome of Dioscorea zingiberensis sheds light on the biosynthesis, origin and evolution of the medicinally important diosgenin saponins.</title>
        <authorList>
            <person name="Li Y."/>
            <person name="Tan C."/>
            <person name="Li Z."/>
            <person name="Guo J."/>
            <person name="Li S."/>
            <person name="Chen X."/>
            <person name="Wang C."/>
            <person name="Dai X."/>
            <person name="Yang H."/>
            <person name="Song W."/>
            <person name="Hou L."/>
            <person name="Xu J."/>
            <person name="Tong Z."/>
            <person name="Xu A."/>
            <person name="Yuan X."/>
            <person name="Wang W."/>
            <person name="Yang Q."/>
            <person name="Chen L."/>
            <person name="Sun Z."/>
            <person name="Wang K."/>
            <person name="Pan B."/>
            <person name="Chen J."/>
            <person name="Bao Y."/>
            <person name="Liu F."/>
            <person name="Qi X."/>
            <person name="Gang D.R."/>
            <person name="Wen J."/>
            <person name="Li J."/>
        </authorList>
    </citation>
    <scope>NUCLEOTIDE SEQUENCE [LARGE SCALE GENOMIC DNA]</scope>
    <source>
        <strain evidence="9">Dzin_1.0</strain>
    </source>
</reference>
<dbReference type="EMBL" id="JAGGNH010000011">
    <property type="protein sequence ID" value="KAJ0961723.1"/>
    <property type="molecule type" value="Genomic_DNA"/>
</dbReference>